<proteinExistence type="predicted"/>
<comment type="caution">
    <text evidence="2">The sequence shown here is derived from an EMBL/GenBank/DDBJ whole genome shotgun (WGS) entry which is preliminary data.</text>
</comment>
<dbReference type="Proteomes" id="UP000617145">
    <property type="component" value="Unassembled WGS sequence"/>
</dbReference>
<sequence>MDELAGADALHRTEGTGGAQGPRLGQVRFRRARYRDAESRHPHQEKRAPHGAQLDHVAMKGQLIRHGAWPYGLFTGAGAY</sequence>
<protein>
    <submittedName>
        <fullName evidence="2">Uncharacterized protein</fullName>
    </submittedName>
</protein>
<reference evidence="2" key="1">
    <citation type="journal article" date="2014" name="Int. J. Syst. Evol. Microbiol.">
        <title>Complete genome sequence of Corynebacterium casei LMG S-19264T (=DSM 44701T), isolated from a smear-ripened cheese.</title>
        <authorList>
            <consortium name="US DOE Joint Genome Institute (JGI-PGF)"/>
            <person name="Walter F."/>
            <person name="Albersmeier A."/>
            <person name="Kalinowski J."/>
            <person name="Ruckert C."/>
        </authorList>
    </citation>
    <scope>NUCLEOTIDE SEQUENCE</scope>
    <source>
        <strain evidence="2">CGMCC 1.15762</strain>
    </source>
</reference>
<name>A0A8J3EFG2_9RHOB</name>
<feature type="region of interest" description="Disordered" evidence="1">
    <location>
        <begin position="1"/>
        <end position="27"/>
    </location>
</feature>
<accession>A0A8J3EFG2</accession>
<evidence type="ECO:0000313" key="2">
    <source>
        <dbReference type="EMBL" id="GGG63976.1"/>
    </source>
</evidence>
<dbReference type="AlphaFoldDB" id="A0A8J3EFG2"/>
<keyword evidence="3" id="KW-1185">Reference proteome</keyword>
<evidence type="ECO:0000256" key="1">
    <source>
        <dbReference type="SAM" id="MobiDB-lite"/>
    </source>
</evidence>
<organism evidence="2 3">
    <name type="scientific">Salipiger pallidus</name>
    <dbReference type="NCBI Taxonomy" id="1775170"/>
    <lineage>
        <taxon>Bacteria</taxon>
        <taxon>Pseudomonadati</taxon>
        <taxon>Pseudomonadota</taxon>
        <taxon>Alphaproteobacteria</taxon>
        <taxon>Rhodobacterales</taxon>
        <taxon>Roseobacteraceae</taxon>
        <taxon>Salipiger</taxon>
    </lineage>
</organism>
<reference evidence="2" key="2">
    <citation type="submission" date="2020-09" db="EMBL/GenBank/DDBJ databases">
        <authorList>
            <person name="Sun Q."/>
            <person name="Zhou Y."/>
        </authorList>
    </citation>
    <scope>NUCLEOTIDE SEQUENCE</scope>
    <source>
        <strain evidence="2">CGMCC 1.15762</strain>
    </source>
</reference>
<dbReference type="EMBL" id="BMJV01000001">
    <property type="protein sequence ID" value="GGG63976.1"/>
    <property type="molecule type" value="Genomic_DNA"/>
</dbReference>
<gene>
    <name evidence="2" type="ORF">GCM10011415_08080</name>
</gene>
<evidence type="ECO:0000313" key="3">
    <source>
        <dbReference type="Proteomes" id="UP000617145"/>
    </source>
</evidence>